<comment type="caution">
    <text evidence="2">The sequence shown here is derived from an EMBL/GenBank/DDBJ whole genome shotgun (WGS) entry which is preliminary data.</text>
</comment>
<gene>
    <name evidence="2" type="ORF">DRT62_16795</name>
</gene>
<name>A0A5U9I4Z2_SALET</name>
<keyword evidence="1" id="KW-0175">Coiled coil</keyword>
<feature type="coiled-coil region" evidence="1">
    <location>
        <begin position="32"/>
        <end position="59"/>
    </location>
</feature>
<dbReference type="EMBL" id="AAGUVH010000025">
    <property type="protein sequence ID" value="EBS2301366.1"/>
    <property type="molecule type" value="Genomic_DNA"/>
</dbReference>
<protein>
    <submittedName>
        <fullName evidence="2">Uncharacterized protein</fullName>
    </submittedName>
</protein>
<dbReference type="AlphaFoldDB" id="A0A5U9I4Z2"/>
<organism evidence="2">
    <name type="scientific">Salmonella enterica subsp. enterica serovar Saintpaul</name>
    <dbReference type="NCBI Taxonomy" id="90105"/>
    <lineage>
        <taxon>Bacteria</taxon>
        <taxon>Pseudomonadati</taxon>
        <taxon>Pseudomonadota</taxon>
        <taxon>Gammaproteobacteria</taxon>
        <taxon>Enterobacterales</taxon>
        <taxon>Enterobacteriaceae</taxon>
        <taxon>Salmonella</taxon>
    </lineage>
</organism>
<accession>A0A5U9I4Z2</accession>
<reference evidence="2" key="1">
    <citation type="submission" date="2018-07" db="EMBL/GenBank/DDBJ databases">
        <authorList>
            <person name="Ashton P.M."/>
            <person name="Dallman T."/>
            <person name="Nair S."/>
            <person name="De Pinna E."/>
            <person name="Peters T."/>
            <person name="Grant K."/>
        </authorList>
    </citation>
    <scope>NUCLEOTIDE SEQUENCE</scope>
    <source>
        <strain evidence="2">152466</strain>
    </source>
</reference>
<proteinExistence type="predicted"/>
<evidence type="ECO:0000256" key="1">
    <source>
        <dbReference type="SAM" id="Coils"/>
    </source>
</evidence>
<evidence type="ECO:0000313" key="2">
    <source>
        <dbReference type="EMBL" id="EBS2301366.1"/>
    </source>
</evidence>
<sequence length="110" mass="12099">MAERYTLAMKVNDLIDCVRDLVIRNKCSEQLIVGLIAELDKAQGRITALEDLAADYVQDFEDCPTPDEIITAYHANKAKAEETIRQVMGNVHIIADGVAHEVAGAFGLKL</sequence>